<dbReference type="SUPFAM" id="SSF55729">
    <property type="entry name" value="Acyl-CoA N-acyltransferases (Nat)"/>
    <property type="match status" value="1"/>
</dbReference>
<dbReference type="Pfam" id="PF00583">
    <property type="entry name" value="Acetyltransf_1"/>
    <property type="match status" value="1"/>
</dbReference>
<dbReference type="GO" id="GO:0016747">
    <property type="term" value="F:acyltransferase activity, transferring groups other than amino-acyl groups"/>
    <property type="evidence" value="ECO:0007669"/>
    <property type="project" value="InterPro"/>
</dbReference>
<proteinExistence type="predicted"/>
<dbReference type="CDD" id="cd04301">
    <property type="entry name" value="NAT_SF"/>
    <property type="match status" value="1"/>
</dbReference>
<name>A0A1H1WVP3_9ACTN</name>
<dbReference type="AlphaFoldDB" id="A0A1H1WVP3"/>
<protein>
    <submittedName>
        <fullName evidence="2">Acetyltransferase (GNAT) family protein</fullName>
    </submittedName>
</protein>
<reference evidence="2 3" key="1">
    <citation type="submission" date="2016-10" db="EMBL/GenBank/DDBJ databases">
        <authorList>
            <person name="de Groot N.N."/>
        </authorList>
    </citation>
    <scope>NUCLEOTIDE SEQUENCE [LARGE SCALE GENOMIC DNA]</scope>
    <source>
        <strain evidence="2 3">DSM 21800</strain>
    </source>
</reference>
<evidence type="ECO:0000313" key="3">
    <source>
        <dbReference type="Proteomes" id="UP000199103"/>
    </source>
</evidence>
<evidence type="ECO:0000313" key="2">
    <source>
        <dbReference type="EMBL" id="SDT01253.1"/>
    </source>
</evidence>
<keyword evidence="3" id="KW-1185">Reference proteome</keyword>
<dbReference type="EMBL" id="LT629772">
    <property type="protein sequence ID" value="SDT01253.1"/>
    <property type="molecule type" value="Genomic_DNA"/>
</dbReference>
<dbReference type="InterPro" id="IPR016181">
    <property type="entry name" value="Acyl_CoA_acyltransferase"/>
</dbReference>
<dbReference type="Proteomes" id="UP000199103">
    <property type="component" value="Chromosome I"/>
</dbReference>
<dbReference type="InterPro" id="IPR000182">
    <property type="entry name" value="GNAT_dom"/>
</dbReference>
<keyword evidence="2" id="KW-0808">Transferase</keyword>
<evidence type="ECO:0000259" key="1">
    <source>
        <dbReference type="PROSITE" id="PS51186"/>
    </source>
</evidence>
<dbReference type="STRING" id="630515.SAMN04489812_3828"/>
<gene>
    <name evidence="2" type="ORF">SAMN04489812_3828</name>
</gene>
<feature type="domain" description="N-acetyltransferase" evidence="1">
    <location>
        <begin position="124"/>
        <end position="270"/>
    </location>
</feature>
<dbReference type="Gene3D" id="3.40.630.30">
    <property type="match status" value="1"/>
</dbReference>
<sequence>MALPCNCTRVTSAGIPCGACLRQPPRPGPGYATERSSRSVSWTALTYFAWPSTPDLRDDDDLARQILTDLNTPERGLLAAGEATIEARGAQQLRRVLLQHGWQDSDTWTPFSRSLRDPPEHVGVRVDEMGADRAEDWVAVHSSAFRGTQLTEPDRSRLVQKWLTMVTGPVYSRGCSLAAFDEQGVTVAVTTVWSAGPHRPGLIEPMGVHRDHRGQGYGRAITLAAAAALHRMGSSSAIVCAESSNAGALATYASAGFEAGKPVPDLCRNA</sequence>
<dbReference type="PROSITE" id="PS51186">
    <property type="entry name" value="GNAT"/>
    <property type="match status" value="1"/>
</dbReference>
<organism evidence="2 3">
    <name type="scientific">Microlunatus soli</name>
    <dbReference type="NCBI Taxonomy" id="630515"/>
    <lineage>
        <taxon>Bacteria</taxon>
        <taxon>Bacillati</taxon>
        <taxon>Actinomycetota</taxon>
        <taxon>Actinomycetes</taxon>
        <taxon>Propionibacteriales</taxon>
        <taxon>Propionibacteriaceae</taxon>
        <taxon>Microlunatus</taxon>
    </lineage>
</organism>
<accession>A0A1H1WVP3</accession>